<proteinExistence type="inferred from homology"/>
<dbReference type="SUPFAM" id="SSF53383">
    <property type="entry name" value="PLP-dependent transferases"/>
    <property type="match status" value="1"/>
</dbReference>
<dbReference type="InterPro" id="IPR036633">
    <property type="entry name" value="Prn/Lys/Arg_de-COase_C_sf"/>
</dbReference>
<dbReference type="InterPro" id="IPR000310">
    <property type="entry name" value="Orn/Lys/Arg_deCO2ase_major_dom"/>
</dbReference>
<dbReference type="EMBL" id="FUXM01000002">
    <property type="protein sequence ID" value="SJZ57747.1"/>
    <property type="molecule type" value="Genomic_DNA"/>
</dbReference>
<organism evidence="7 8">
    <name type="scientific">Carboxydocella sporoproducens DSM 16521</name>
    <dbReference type="NCBI Taxonomy" id="1121270"/>
    <lineage>
        <taxon>Bacteria</taxon>
        <taxon>Bacillati</taxon>
        <taxon>Bacillota</taxon>
        <taxon>Clostridia</taxon>
        <taxon>Eubacteriales</taxon>
        <taxon>Clostridiales Family XVI. Incertae Sedis</taxon>
        <taxon>Carboxydocella</taxon>
    </lineage>
</organism>
<dbReference type="InterPro" id="IPR015421">
    <property type="entry name" value="PyrdxlP-dep_Trfase_major"/>
</dbReference>
<dbReference type="Gene3D" id="3.40.640.10">
    <property type="entry name" value="Type I PLP-dependent aspartate aminotransferase-like (Major domain)"/>
    <property type="match status" value="1"/>
</dbReference>
<dbReference type="InterPro" id="IPR015424">
    <property type="entry name" value="PyrdxlP-dep_Trfase"/>
</dbReference>
<dbReference type="GO" id="GO:0016831">
    <property type="term" value="F:carboxy-lyase activity"/>
    <property type="evidence" value="ECO:0007669"/>
    <property type="project" value="UniProtKB-KW"/>
</dbReference>
<dbReference type="Gene3D" id="3.90.100.10">
    <property type="entry name" value="Orn/Lys/Arg decarboxylase, C-terminal domain"/>
    <property type="match status" value="1"/>
</dbReference>
<dbReference type="AlphaFoldDB" id="A0A1T4LSV7"/>
<protein>
    <submittedName>
        <fullName evidence="7">Arginine decarboxylase</fullName>
    </submittedName>
</protein>
<keyword evidence="4" id="KW-0663">Pyridoxal phosphate</keyword>
<reference evidence="8" key="1">
    <citation type="submission" date="2017-02" db="EMBL/GenBank/DDBJ databases">
        <authorList>
            <person name="Varghese N."/>
            <person name="Submissions S."/>
        </authorList>
    </citation>
    <scope>NUCLEOTIDE SEQUENCE [LARGE SCALE GENOMIC DNA]</scope>
    <source>
        <strain evidence="8">DSM 16521</strain>
    </source>
</reference>
<gene>
    <name evidence="7" type="ORF">SAMN02745885_00291</name>
</gene>
<evidence type="ECO:0000256" key="3">
    <source>
        <dbReference type="ARBA" id="ARBA00022793"/>
    </source>
</evidence>
<dbReference type="Pfam" id="PF03711">
    <property type="entry name" value="OKR_DC_1_C"/>
    <property type="match status" value="1"/>
</dbReference>
<evidence type="ECO:0000256" key="2">
    <source>
        <dbReference type="ARBA" id="ARBA00010671"/>
    </source>
</evidence>
<dbReference type="PROSITE" id="PS00703">
    <property type="entry name" value="OKR_DC_1"/>
    <property type="match status" value="1"/>
</dbReference>
<keyword evidence="5" id="KW-0456">Lyase</keyword>
<keyword evidence="3" id="KW-0210">Decarboxylase</keyword>
<evidence type="ECO:0000256" key="1">
    <source>
        <dbReference type="ARBA" id="ARBA00001933"/>
    </source>
</evidence>
<comment type="cofactor">
    <cofactor evidence="1">
        <name>pyridoxal 5'-phosphate</name>
        <dbReference type="ChEBI" id="CHEBI:597326"/>
    </cofactor>
</comment>
<name>A0A1T4LSV7_9FIRM</name>
<dbReference type="PANTHER" id="PTHR43277:SF4">
    <property type="entry name" value="ARGININE DECARBOXYLASE"/>
    <property type="match status" value="1"/>
</dbReference>
<sequence length="498" mass="54648">MALTQHRTPIFTAVQQYVNEGTIPFHVPGHKQGRGLKEFTEYVGPNVMKIDLTCFEGTDNICNPLDTIKEAETLAAEAYGADYAHFLVNGTTSGIQAMIMTVCQPGDKIILPRNAHKSAIGGLILSGAQPIYVQPEISKEHGIALGVTPEKIREALALHPDAKAVFLVNPTYYGFTSNLAEIIEIAHSYDIPVLVDEAHGAHLPFHPELPPSAMSLGADMSAASTHKMAGSLTQSSLLLVREGLIDNKRVKAVLNLTQTTSPSYILLASIDVARKQMALYGKQLLDKTLLLANHLRTELSKLPGLTLIGEEMLGNPGCYGWDPTKVAVNVRALGLSGFEVEHILRHKYRIQVELADLYNVLFLVSVGDTDETINMLIEAMTDLVKSRPVQKVTKFGLNLPKTPEFVVSPQTAFHSPTYHVELDEAEGEIAAEMIMAYPPGIPIICPGERITREIIEYVRLLKNEHCSLQGTEDQYINKIKILANREQFEQLETANSAG</sequence>
<evidence type="ECO:0000259" key="6">
    <source>
        <dbReference type="PROSITE" id="PS00703"/>
    </source>
</evidence>
<dbReference type="PANTHER" id="PTHR43277">
    <property type="entry name" value="ARGININE DECARBOXYLASE"/>
    <property type="match status" value="1"/>
</dbReference>
<dbReference type="SUPFAM" id="SSF55904">
    <property type="entry name" value="Ornithine decarboxylase C-terminal domain"/>
    <property type="match status" value="1"/>
</dbReference>
<feature type="domain" description="Orn/Lys/Arg decarboxylases family 1 pyridoxal-P attachment site" evidence="6">
    <location>
        <begin position="222"/>
        <end position="236"/>
    </location>
</feature>
<evidence type="ECO:0000313" key="8">
    <source>
        <dbReference type="Proteomes" id="UP000189933"/>
    </source>
</evidence>
<evidence type="ECO:0000256" key="4">
    <source>
        <dbReference type="ARBA" id="ARBA00022898"/>
    </source>
</evidence>
<dbReference type="RefSeq" id="WP_078664444.1">
    <property type="nucleotide sequence ID" value="NZ_FUXM01000002.1"/>
</dbReference>
<dbReference type="CDD" id="cd00615">
    <property type="entry name" value="Orn_deC_like"/>
    <property type="match status" value="1"/>
</dbReference>
<accession>A0A1T4LSV7</accession>
<dbReference type="InterPro" id="IPR052357">
    <property type="entry name" value="Orn_Lys_Arg_decarboxylase-I"/>
</dbReference>
<dbReference type="InterPro" id="IPR008286">
    <property type="entry name" value="Prn/Lys/Arg_de-COase_C"/>
</dbReference>
<keyword evidence="8" id="KW-1185">Reference proteome</keyword>
<dbReference type="Proteomes" id="UP000189933">
    <property type="component" value="Unassembled WGS sequence"/>
</dbReference>
<comment type="similarity">
    <text evidence="2">Belongs to the Orn/Lys/Arg decarboxylase class-I family.</text>
</comment>
<dbReference type="Pfam" id="PF01276">
    <property type="entry name" value="OKR_DC_1"/>
    <property type="match status" value="1"/>
</dbReference>
<evidence type="ECO:0000256" key="5">
    <source>
        <dbReference type="ARBA" id="ARBA00023239"/>
    </source>
</evidence>
<evidence type="ECO:0000313" key="7">
    <source>
        <dbReference type="EMBL" id="SJZ57747.1"/>
    </source>
</evidence>
<dbReference type="OrthoDB" id="9815233at2"/>